<keyword evidence="1" id="KW-0732">Signal</keyword>
<evidence type="ECO:0000313" key="2">
    <source>
        <dbReference type="EMBL" id="EIT72200.1"/>
    </source>
</evidence>
<dbReference type="EMBL" id="AKGD01000001">
    <property type="protein sequence ID" value="EIT72200.1"/>
    <property type="molecule type" value="Genomic_DNA"/>
</dbReference>
<reference evidence="2 3" key="1">
    <citation type="journal article" date="2012" name="J. Bacteriol.">
        <title>Genome Sequence of n-Alkane-Degrading Hydrocarboniphaga effusa Strain AP103T (ATCC BAA-332T).</title>
        <authorList>
            <person name="Chang H.K."/>
            <person name="Zylstra G.J."/>
            <person name="Chae J.C."/>
        </authorList>
    </citation>
    <scope>NUCLEOTIDE SEQUENCE [LARGE SCALE GENOMIC DNA]</scope>
    <source>
        <strain evidence="2 3">AP103</strain>
    </source>
</reference>
<dbReference type="SUPFAM" id="SSF56925">
    <property type="entry name" value="OMPA-like"/>
    <property type="match status" value="1"/>
</dbReference>
<dbReference type="GO" id="GO:0055085">
    <property type="term" value="P:transmembrane transport"/>
    <property type="evidence" value="ECO:0007669"/>
    <property type="project" value="TreeGrafter"/>
</dbReference>
<protein>
    <recommendedName>
        <fullName evidence="4">OmpW family protein</fullName>
    </recommendedName>
</protein>
<comment type="caution">
    <text evidence="2">The sequence shown here is derived from an EMBL/GenBank/DDBJ whole genome shotgun (WGS) entry which is preliminary data.</text>
</comment>
<proteinExistence type="predicted"/>
<gene>
    <name evidence="2" type="ORF">WQQ_23370</name>
</gene>
<dbReference type="PANTHER" id="PTHR36920">
    <property type="match status" value="1"/>
</dbReference>
<dbReference type="STRING" id="1172194.WQQ_23370"/>
<evidence type="ECO:0008006" key="4">
    <source>
        <dbReference type="Google" id="ProtNLM"/>
    </source>
</evidence>
<feature type="chain" id="PRO_5003714070" description="OmpW family protein" evidence="1">
    <location>
        <begin position="24"/>
        <end position="285"/>
    </location>
</feature>
<dbReference type="InterPro" id="IPR011250">
    <property type="entry name" value="OMP/PagP_B-barrel"/>
</dbReference>
<dbReference type="GO" id="GO:0019867">
    <property type="term" value="C:outer membrane"/>
    <property type="evidence" value="ECO:0007669"/>
    <property type="project" value="InterPro"/>
</dbReference>
<feature type="signal peptide" evidence="1">
    <location>
        <begin position="1"/>
        <end position="23"/>
    </location>
</feature>
<dbReference type="InterPro" id="IPR005618">
    <property type="entry name" value="OMPW"/>
</dbReference>
<evidence type="ECO:0000313" key="3">
    <source>
        <dbReference type="Proteomes" id="UP000003704"/>
    </source>
</evidence>
<dbReference type="Proteomes" id="UP000003704">
    <property type="component" value="Unassembled WGS sequence"/>
</dbReference>
<dbReference type="Gene3D" id="2.40.160.20">
    <property type="match status" value="1"/>
</dbReference>
<dbReference type="RefSeq" id="WP_007185280.1">
    <property type="nucleotide sequence ID" value="NZ_AKGD01000001.1"/>
</dbReference>
<accession>I8TDZ3</accession>
<keyword evidence="3" id="KW-1185">Reference proteome</keyword>
<sequence>MNRTLGSWSLAAVALFGSFVAQAQDESDAPASKGRHLVQIGVFHVDTLDSSTPLRSHIQPGALAALGVQSDFTSDTTNKVGSSNTLALIYSYFLTDNLAIKFEGGIPAEFKLYGSGVVQPTGPLGSAVAVDLGSPDFNPLAKVTQWSPAILLQYYFRDAQEKIRPYVGVGATYTWFTDIKADEDFKNALNTRFGATLAAGNGKLGQSTTVDAAAADDLAPIFNMGVSAELSDRWSLSGSVSYTLLKTTANITIDAEDGTRLATSRTKLDLNPLVVAFVLGYRFDL</sequence>
<dbReference type="Pfam" id="PF03922">
    <property type="entry name" value="OmpW"/>
    <property type="match status" value="1"/>
</dbReference>
<name>I8TDZ3_9GAMM</name>
<organism evidence="2 3">
    <name type="scientific">Hydrocarboniphaga effusa AP103</name>
    <dbReference type="NCBI Taxonomy" id="1172194"/>
    <lineage>
        <taxon>Bacteria</taxon>
        <taxon>Pseudomonadati</taxon>
        <taxon>Pseudomonadota</taxon>
        <taxon>Gammaproteobacteria</taxon>
        <taxon>Nevskiales</taxon>
        <taxon>Nevskiaceae</taxon>
        <taxon>Hydrocarboniphaga</taxon>
    </lineage>
</organism>
<dbReference type="PANTHER" id="PTHR36920:SF1">
    <property type="entry name" value="OUTER MEMBRANE PROTEIN W"/>
    <property type="match status" value="1"/>
</dbReference>
<dbReference type="AlphaFoldDB" id="I8TDZ3"/>
<dbReference type="OrthoDB" id="9807574at2"/>
<evidence type="ECO:0000256" key="1">
    <source>
        <dbReference type="SAM" id="SignalP"/>
    </source>
</evidence>